<dbReference type="EMBL" id="PUEJ01000001">
    <property type="protein sequence ID" value="PRH89630.1"/>
    <property type="molecule type" value="Genomic_DNA"/>
</dbReference>
<accession>A0A2S9QJY5</accession>
<proteinExistence type="predicted"/>
<gene>
    <name evidence="2" type="ORF">C5L14_03460</name>
</gene>
<sequence>MERRYDLGKSHFALDGRYLVLFDSVLMLLAFIFDAIGRPGIFDGKDFDDLVISALSHQARPQISDCVTDLELMTGRGSRTTRRVRGLWAALLDGSPAP</sequence>
<evidence type="ECO:0000313" key="3">
    <source>
        <dbReference type="Proteomes" id="UP000237682"/>
    </source>
</evidence>
<feature type="transmembrane region" description="Helical" evidence="1">
    <location>
        <begin position="18"/>
        <end position="36"/>
    </location>
</feature>
<keyword evidence="1" id="KW-0472">Membrane</keyword>
<protein>
    <submittedName>
        <fullName evidence="2">Uncharacterized protein</fullName>
    </submittedName>
</protein>
<organism evidence="2 3">
    <name type="scientific">Labrys okinawensis</name>
    <dbReference type="NCBI Taxonomy" id="346911"/>
    <lineage>
        <taxon>Bacteria</taxon>
        <taxon>Pseudomonadati</taxon>
        <taxon>Pseudomonadota</taxon>
        <taxon>Alphaproteobacteria</taxon>
        <taxon>Hyphomicrobiales</taxon>
        <taxon>Xanthobacteraceae</taxon>
        <taxon>Labrys</taxon>
    </lineage>
</organism>
<keyword evidence="3" id="KW-1185">Reference proteome</keyword>
<evidence type="ECO:0000313" key="2">
    <source>
        <dbReference type="EMBL" id="PRH89630.1"/>
    </source>
</evidence>
<keyword evidence="1" id="KW-0812">Transmembrane</keyword>
<comment type="caution">
    <text evidence="2">The sequence shown here is derived from an EMBL/GenBank/DDBJ whole genome shotgun (WGS) entry which is preliminary data.</text>
</comment>
<name>A0A2S9QJY5_9HYPH</name>
<reference evidence="2 3" key="1">
    <citation type="submission" date="2018-02" db="EMBL/GenBank/DDBJ databases">
        <title>Whole genome sequencing of endophytic bacterium.</title>
        <authorList>
            <person name="Eedara R."/>
            <person name="Podile A.R."/>
        </authorList>
    </citation>
    <scope>NUCLEOTIDE SEQUENCE [LARGE SCALE GENOMIC DNA]</scope>
    <source>
        <strain evidence="2 3">RP1T</strain>
    </source>
</reference>
<keyword evidence="1" id="KW-1133">Transmembrane helix</keyword>
<evidence type="ECO:0000256" key="1">
    <source>
        <dbReference type="SAM" id="Phobius"/>
    </source>
</evidence>
<dbReference type="Proteomes" id="UP000237682">
    <property type="component" value="Unassembled WGS sequence"/>
</dbReference>
<dbReference type="AlphaFoldDB" id="A0A2S9QJY5"/>